<gene>
    <name evidence="1" type="ORF">GM668_21500</name>
</gene>
<keyword evidence="2" id="KW-1185">Reference proteome</keyword>
<dbReference type="AlphaFoldDB" id="A0A6L6Q6A5"/>
<accession>A0A6L6Q6A5</accession>
<proteinExistence type="predicted"/>
<dbReference type="SUPFAM" id="SSF53067">
    <property type="entry name" value="Actin-like ATPase domain"/>
    <property type="match status" value="1"/>
</dbReference>
<dbReference type="Proteomes" id="UP000484015">
    <property type="component" value="Unassembled WGS sequence"/>
</dbReference>
<dbReference type="RefSeq" id="WP_155441012.1">
    <property type="nucleotide sequence ID" value="NZ_WNLA01000017.1"/>
</dbReference>
<comment type="caution">
    <text evidence="1">The sequence shown here is derived from an EMBL/GenBank/DDBJ whole genome shotgun (WGS) entry which is preliminary data.</text>
</comment>
<protein>
    <submittedName>
        <fullName evidence="1">Agglutinin biogenesis protein MshI</fullName>
    </submittedName>
</protein>
<reference evidence="1 2" key="1">
    <citation type="submission" date="2019-11" db="EMBL/GenBank/DDBJ databases">
        <title>Type strains purchased from KCTC, JCM and DSMZ.</title>
        <authorList>
            <person name="Lu H."/>
        </authorList>
    </citation>
    <scope>NUCLEOTIDE SEQUENCE [LARGE SCALE GENOMIC DNA]</scope>
    <source>
        <strain evidence="1 2">KCTC 42409</strain>
    </source>
</reference>
<dbReference type="Gene3D" id="3.30.1490.300">
    <property type="match status" value="1"/>
</dbReference>
<name>A0A6L6Q6A5_9BURK</name>
<dbReference type="OrthoDB" id="5296002at2"/>
<evidence type="ECO:0000313" key="2">
    <source>
        <dbReference type="Proteomes" id="UP000484015"/>
    </source>
</evidence>
<dbReference type="EMBL" id="WNLA01000017">
    <property type="protein sequence ID" value="MTW04652.1"/>
    <property type="molecule type" value="Genomic_DNA"/>
</dbReference>
<evidence type="ECO:0000313" key="1">
    <source>
        <dbReference type="EMBL" id="MTW04652.1"/>
    </source>
</evidence>
<organism evidence="1 2">
    <name type="scientific">Pseudoduganella ginsengisoli</name>
    <dbReference type="NCBI Taxonomy" id="1462440"/>
    <lineage>
        <taxon>Bacteria</taxon>
        <taxon>Pseudomonadati</taxon>
        <taxon>Pseudomonadota</taxon>
        <taxon>Betaproteobacteria</taxon>
        <taxon>Burkholderiales</taxon>
        <taxon>Oxalobacteraceae</taxon>
        <taxon>Telluria group</taxon>
        <taxon>Pseudoduganella</taxon>
    </lineage>
</organism>
<dbReference type="Gene3D" id="3.30.420.40">
    <property type="match status" value="2"/>
</dbReference>
<sequence length="314" mass="34936">MGFWGKTKKKDGWLAIALYADGVLATVVQRRRDAKPVVLAALFYPGEKQLAGPILARVHKDMQTDQYRCSSLLGMGEYQLLMIEAPNVPADELKTAVSWRLKDMIDFPVAEATVDVVPIPPAQNAPAHNKQVFAVAARNSVIEPHQNLFTAGKVKLSAIDIPEMAQRNISAMLEPEGRGVAMLSFDLDGGLLTVSFGGELYLARRMDVTLTQLLGDDDDKKQQYYDRITLELQRSLDHFERQFHFVAVSKLILAPTGGSNLFSYLKSNLYLPVEMLDLEAVLDLDKVPELKDPAQQARYFMTLGAALRDEERAS</sequence>
<dbReference type="InterPro" id="IPR043129">
    <property type="entry name" value="ATPase_NBD"/>
</dbReference>